<dbReference type="PANTHER" id="PTHR23295">
    <property type="entry name" value="NUCLEAR RECEPTOR COACTIVATOR 5-RELATED"/>
    <property type="match status" value="1"/>
</dbReference>
<dbReference type="PANTHER" id="PTHR23295:SF6">
    <property type="entry name" value="NEOSIN, ISOFORM A"/>
    <property type="match status" value="1"/>
</dbReference>
<feature type="region of interest" description="Disordered" evidence="2">
    <location>
        <begin position="162"/>
        <end position="198"/>
    </location>
</feature>
<evidence type="ECO:0000313" key="4">
    <source>
        <dbReference type="EMBL" id="KAG0647246.1"/>
    </source>
</evidence>
<dbReference type="PROSITE" id="PS50102">
    <property type="entry name" value="RRM"/>
    <property type="match status" value="1"/>
</dbReference>
<dbReference type="Gene3D" id="3.30.70.330">
    <property type="match status" value="1"/>
</dbReference>
<evidence type="ECO:0000256" key="1">
    <source>
        <dbReference type="PROSITE-ProRule" id="PRU00176"/>
    </source>
</evidence>
<dbReference type="GO" id="GO:0003723">
    <property type="term" value="F:RNA binding"/>
    <property type="evidence" value="ECO:0007669"/>
    <property type="project" value="UniProtKB-UniRule"/>
</dbReference>
<feature type="compositionally biased region" description="Basic and acidic residues" evidence="2">
    <location>
        <begin position="542"/>
        <end position="555"/>
    </location>
</feature>
<feature type="compositionally biased region" description="Polar residues" evidence="2">
    <location>
        <begin position="456"/>
        <end position="468"/>
    </location>
</feature>
<feature type="compositionally biased region" description="Low complexity" evidence="2">
    <location>
        <begin position="228"/>
        <end position="244"/>
    </location>
</feature>
<feature type="region of interest" description="Disordered" evidence="2">
    <location>
        <begin position="451"/>
        <end position="595"/>
    </location>
</feature>
<proteinExistence type="predicted"/>
<comment type="caution">
    <text evidence="4">The sequence shown here is derived from an EMBL/GenBank/DDBJ whole genome shotgun (WGS) entry which is preliminary data.</text>
</comment>
<dbReference type="InterPro" id="IPR052600">
    <property type="entry name" value="Nuc_rcpt_coact/corep"/>
</dbReference>
<feature type="compositionally biased region" description="Polar residues" evidence="2">
    <location>
        <begin position="580"/>
        <end position="590"/>
    </location>
</feature>
<dbReference type="EMBL" id="VNKQ01000013">
    <property type="protein sequence ID" value="KAG0647246.1"/>
    <property type="molecule type" value="Genomic_DNA"/>
</dbReference>
<keyword evidence="1" id="KW-0694">RNA-binding</keyword>
<feature type="compositionally biased region" description="Basic and acidic residues" evidence="2">
    <location>
        <begin position="567"/>
        <end position="579"/>
    </location>
</feature>
<dbReference type="SUPFAM" id="SSF54928">
    <property type="entry name" value="RNA-binding domain, RBD"/>
    <property type="match status" value="1"/>
</dbReference>
<evidence type="ECO:0000313" key="5">
    <source>
        <dbReference type="Proteomes" id="UP000785200"/>
    </source>
</evidence>
<feature type="compositionally biased region" description="Polar residues" evidence="2">
    <location>
        <begin position="168"/>
        <end position="198"/>
    </location>
</feature>
<protein>
    <submittedName>
        <fullName evidence="4">RNA-binding</fullName>
    </submittedName>
</protein>
<feature type="compositionally biased region" description="Pro residues" evidence="2">
    <location>
        <begin position="21"/>
        <end position="31"/>
    </location>
</feature>
<gene>
    <name evidence="4" type="ORF">D0Z07_7013</name>
</gene>
<feature type="compositionally biased region" description="Basic and acidic residues" evidence="2">
    <location>
        <begin position="329"/>
        <end position="341"/>
    </location>
</feature>
<name>A0A9P6VFZ1_9HELO</name>
<dbReference type="Gene3D" id="3.40.50.800">
    <property type="entry name" value="Anticodon-binding domain"/>
    <property type="match status" value="1"/>
</dbReference>
<feature type="compositionally biased region" description="Low complexity" evidence="2">
    <location>
        <begin position="817"/>
        <end position="829"/>
    </location>
</feature>
<accession>A0A9P6VFZ1</accession>
<organism evidence="4 5">
    <name type="scientific">Hyphodiscus hymeniophilus</name>
    <dbReference type="NCBI Taxonomy" id="353542"/>
    <lineage>
        <taxon>Eukaryota</taxon>
        <taxon>Fungi</taxon>
        <taxon>Dikarya</taxon>
        <taxon>Ascomycota</taxon>
        <taxon>Pezizomycotina</taxon>
        <taxon>Leotiomycetes</taxon>
        <taxon>Helotiales</taxon>
        <taxon>Hyphodiscaceae</taxon>
        <taxon>Hyphodiscus</taxon>
    </lineage>
</organism>
<dbReference type="Proteomes" id="UP000785200">
    <property type="component" value="Unassembled WGS sequence"/>
</dbReference>
<dbReference type="InterPro" id="IPR012677">
    <property type="entry name" value="Nucleotide-bd_a/b_plait_sf"/>
</dbReference>
<evidence type="ECO:0000256" key="2">
    <source>
        <dbReference type="SAM" id="MobiDB-lite"/>
    </source>
</evidence>
<feature type="region of interest" description="Disordered" evidence="2">
    <location>
        <begin position="724"/>
        <end position="758"/>
    </location>
</feature>
<dbReference type="InterPro" id="IPR036621">
    <property type="entry name" value="Anticodon-bd_dom_sf"/>
</dbReference>
<feature type="compositionally biased region" description="Basic and acidic residues" evidence="2">
    <location>
        <begin position="482"/>
        <end position="519"/>
    </location>
</feature>
<evidence type="ECO:0000259" key="3">
    <source>
        <dbReference type="PROSITE" id="PS50102"/>
    </source>
</evidence>
<keyword evidence="5" id="KW-1185">Reference proteome</keyword>
<sequence length="867" mass="95383">MTPDAPDAPEYFVTKALSPLSPLPVHPPEPSSIPVLRNQIDPVLNMTSTFDQAPAALSGPAHPSDEPNSVADSPSDDSTFSDAYKQADGKEEIKQAAVNQGTVVSDDYAMTFDSDEEAHSDSQDVSQANIEQETTSLPVFVHTSHPPSLSHDAIVTDMPRDEQDHTLQDANSLPIQPTSNANPSESNPSQDQQDTKAQNHTYEDVANGGIDIQQLLDNITANAEKNEAASALSTPSSATATSLPKNLGLPSHSSLPPRPQVPAKRFHDDISKYHAGVPQTPFRSPGMNIVASGAPGTSTDPRSGLPPPPTASFRSPHPAGNPTSPGSYHKGDRQNNQDRMSLEPHEHDDANVRWGPEMQKKYDDFITQERIYVAEGMWDKFPLNSRLFIGNLPSEKVTKRDVFHIFHKYGTVAQIAIKQAYGFVQFETADSCFTALDHEQGAVIRDKKMHLEISKPQKNTRNAQTSAAPQRARSPDYSRGNMSDRGRQGSGRGNDRYDGRSGSVRKDEYGRPLRDDYRPGRAHRPASPPRDLRQFYGQDDQGYNRRGRDSYDGHNQRRSRSRSPDFAQRDNGRYRERSPSPRTQQANEDASLQIPRRTSYDIPDVQIILLAQLDRNFVSWVESELVSRGLKSEVMFLSPRLNLEAVIRRQIMEGVHAVSLLDTQAQNSSKIPLRVFDRQAGANNVRFDEYRDLDPKIAAELVLRAKQTQVPSYIPPGPAYSTTGVPQYPPAPTPAYAPPPTPSYAPPQPQYAPPQQYQPPAVTIGPDISNLVGQLDNATLQKLLSSINSQQPTRNAPATVANSSINLAGILGGLHQAQPQHQPAYQQSPPADPYAGYSNGVATQQQAPQQNAQSVQNIMAQLRKFQQ</sequence>
<dbReference type="SMART" id="SM00360">
    <property type="entry name" value="RRM"/>
    <property type="match status" value="1"/>
</dbReference>
<dbReference type="Pfam" id="PF00076">
    <property type="entry name" value="RRM_1"/>
    <property type="match status" value="1"/>
</dbReference>
<feature type="domain" description="RRM" evidence="3">
    <location>
        <begin position="385"/>
        <end position="456"/>
    </location>
</feature>
<feature type="compositionally biased region" description="Pro residues" evidence="2">
    <location>
        <begin position="727"/>
        <end position="752"/>
    </location>
</feature>
<feature type="region of interest" description="Disordered" evidence="2">
    <location>
        <begin position="51"/>
        <end position="82"/>
    </location>
</feature>
<reference evidence="4" key="1">
    <citation type="submission" date="2019-07" db="EMBL/GenBank/DDBJ databases">
        <title>Hyphodiscus hymeniophilus genome sequencing and assembly.</title>
        <authorList>
            <person name="Kramer G."/>
            <person name="Nodwell J."/>
        </authorList>
    </citation>
    <scope>NUCLEOTIDE SEQUENCE</scope>
    <source>
        <strain evidence="4">ATCC 34498</strain>
    </source>
</reference>
<feature type="region of interest" description="Disordered" evidence="2">
    <location>
        <begin position="817"/>
        <end position="853"/>
    </location>
</feature>
<feature type="compositionally biased region" description="Polar residues" evidence="2">
    <location>
        <begin position="66"/>
        <end position="81"/>
    </location>
</feature>
<feature type="region of interest" description="Disordered" evidence="2">
    <location>
        <begin position="227"/>
        <end position="341"/>
    </location>
</feature>
<feature type="compositionally biased region" description="Low complexity" evidence="2">
    <location>
        <begin position="842"/>
        <end position="853"/>
    </location>
</feature>
<dbReference type="OrthoDB" id="10044938at2759"/>
<dbReference type="InterPro" id="IPR000504">
    <property type="entry name" value="RRM_dom"/>
</dbReference>
<dbReference type="AlphaFoldDB" id="A0A9P6VFZ1"/>
<dbReference type="InterPro" id="IPR035979">
    <property type="entry name" value="RBD_domain_sf"/>
</dbReference>
<feature type="region of interest" description="Disordered" evidence="2">
    <location>
        <begin position="18"/>
        <end position="37"/>
    </location>
</feature>